<accession>A0A0E9SMM5</accession>
<sequence>MNQQGSNRSETAKLCYDPYVCSSFTSHRLIFRICTVQNHMQVNWCDGTFQRFQS</sequence>
<protein>
    <submittedName>
        <fullName evidence="1">Uncharacterized protein</fullName>
    </submittedName>
</protein>
<dbReference type="EMBL" id="GBXM01066834">
    <property type="protein sequence ID" value="JAH41743.1"/>
    <property type="molecule type" value="Transcribed_RNA"/>
</dbReference>
<proteinExistence type="predicted"/>
<dbReference type="AlphaFoldDB" id="A0A0E9SMM5"/>
<reference evidence="1" key="1">
    <citation type="submission" date="2014-11" db="EMBL/GenBank/DDBJ databases">
        <authorList>
            <person name="Amaro Gonzalez C."/>
        </authorList>
    </citation>
    <scope>NUCLEOTIDE SEQUENCE</scope>
</reference>
<name>A0A0E9SMM5_ANGAN</name>
<reference evidence="1" key="2">
    <citation type="journal article" date="2015" name="Fish Shellfish Immunol.">
        <title>Early steps in the European eel (Anguilla anguilla)-Vibrio vulnificus interaction in the gills: Role of the RtxA13 toxin.</title>
        <authorList>
            <person name="Callol A."/>
            <person name="Pajuelo D."/>
            <person name="Ebbesson L."/>
            <person name="Teles M."/>
            <person name="MacKenzie S."/>
            <person name="Amaro C."/>
        </authorList>
    </citation>
    <scope>NUCLEOTIDE SEQUENCE</scope>
</reference>
<organism evidence="1">
    <name type="scientific">Anguilla anguilla</name>
    <name type="common">European freshwater eel</name>
    <name type="synonym">Muraena anguilla</name>
    <dbReference type="NCBI Taxonomy" id="7936"/>
    <lineage>
        <taxon>Eukaryota</taxon>
        <taxon>Metazoa</taxon>
        <taxon>Chordata</taxon>
        <taxon>Craniata</taxon>
        <taxon>Vertebrata</taxon>
        <taxon>Euteleostomi</taxon>
        <taxon>Actinopterygii</taxon>
        <taxon>Neopterygii</taxon>
        <taxon>Teleostei</taxon>
        <taxon>Anguilliformes</taxon>
        <taxon>Anguillidae</taxon>
        <taxon>Anguilla</taxon>
    </lineage>
</organism>
<evidence type="ECO:0000313" key="1">
    <source>
        <dbReference type="EMBL" id="JAH41743.1"/>
    </source>
</evidence>